<evidence type="ECO:0000313" key="3">
    <source>
        <dbReference type="EMBL" id="GBP62562.1"/>
    </source>
</evidence>
<dbReference type="EMBL" id="BGZK01000843">
    <property type="protein sequence ID" value="GBP62562.1"/>
    <property type="molecule type" value="Genomic_DNA"/>
</dbReference>
<dbReference type="Proteomes" id="UP000299102">
    <property type="component" value="Unassembled WGS sequence"/>
</dbReference>
<organism evidence="3 4">
    <name type="scientific">Eumeta variegata</name>
    <name type="common">Bagworm moth</name>
    <name type="synonym">Eumeta japonica</name>
    <dbReference type="NCBI Taxonomy" id="151549"/>
    <lineage>
        <taxon>Eukaryota</taxon>
        <taxon>Metazoa</taxon>
        <taxon>Ecdysozoa</taxon>
        <taxon>Arthropoda</taxon>
        <taxon>Hexapoda</taxon>
        <taxon>Insecta</taxon>
        <taxon>Pterygota</taxon>
        <taxon>Neoptera</taxon>
        <taxon>Endopterygota</taxon>
        <taxon>Lepidoptera</taxon>
        <taxon>Glossata</taxon>
        <taxon>Ditrysia</taxon>
        <taxon>Tineoidea</taxon>
        <taxon>Psychidae</taxon>
        <taxon>Oiketicinae</taxon>
        <taxon>Eumeta</taxon>
    </lineage>
</organism>
<feature type="region of interest" description="Disordered" evidence="1">
    <location>
        <begin position="1"/>
        <end position="58"/>
    </location>
</feature>
<dbReference type="AlphaFoldDB" id="A0A4C1XHV6"/>
<feature type="compositionally biased region" description="Basic residues" evidence="1">
    <location>
        <begin position="31"/>
        <end position="40"/>
    </location>
</feature>
<proteinExistence type="predicted"/>
<evidence type="ECO:0000256" key="2">
    <source>
        <dbReference type="SAM" id="Phobius"/>
    </source>
</evidence>
<keyword evidence="2" id="KW-1133">Transmembrane helix</keyword>
<protein>
    <submittedName>
        <fullName evidence="3">Uncharacterized protein</fullName>
    </submittedName>
</protein>
<feature type="compositionally biased region" description="Low complexity" evidence="1">
    <location>
        <begin position="41"/>
        <end position="58"/>
    </location>
</feature>
<evidence type="ECO:0000256" key="1">
    <source>
        <dbReference type="SAM" id="MobiDB-lite"/>
    </source>
</evidence>
<keyword evidence="2" id="KW-0812">Transmembrane</keyword>
<reference evidence="3 4" key="1">
    <citation type="journal article" date="2019" name="Commun. Biol.">
        <title>The bagworm genome reveals a unique fibroin gene that provides high tensile strength.</title>
        <authorList>
            <person name="Kono N."/>
            <person name="Nakamura H."/>
            <person name="Ohtoshi R."/>
            <person name="Tomita M."/>
            <person name="Numata K."/>
            <person name="Arakawa K."/>
        </authorList>
    </citation>
    <scope>NUCLEOTIDE SEQUENCE [LARGE SCALE GENOMIC DNA]</scope>
</reference>
<name>A0A4C1XHV6_EUMVA</name>
<evidence type="ECO:0000313" key="4">
    <source>
        <dbReference type="Proteomes" id="UP000299102"/>
    </source>
</evidence>
<gene>
    <name evidence="3" type="ORF">EVAR_21934_1</name>
</gene>
<accession>A0A4C1XHV6</accession>
<sequence>MYESDSEQVGAERGPADARFDGCTAADVKRRQGGRGRGRRPAAPAAARITSRSTATVPAPTPPAALISAIVVRRMLLHFLPVSTYPLFILLKFPFMYIPLHV</sequence>
<keyword evidence="2" id="KW-0472">Membrane</keyword>
<keyword evidence="4" id="KW-1185">Reference proteome</keyword>
<comment type="caution">
    <text evidence="3">The sequence shown here is derived from an EMBL/GenBank/DDBJ whole genome shotgun (WGS) entry which is preliminary data.</text>
</comment>
<feature type="transmembrane region" description="Helical" evidence="2">
    <location>
        <begin position="76"/>
        <end position="98"/>
    </location>
</feature>